<dbReference type="Proteomes" id="UP001177021">
    <property type="component" value="Unassembled WGS sequence"/>
</dbReference>
<accession>A0ACB0LWA1</accession>
<name>A0ACB0LWA1_TRIPR</name>
<evidence type="ECO:0000313" key="2">
    <source>
        <dbReference type="Proteomes" id="UP001177021"/>
    </source>
</evidence>
<sequence length="214" mass="23762">MSLWSGDDVTRENITQKRKMEERVNANSEVSLSLSLRSGGGGGGSSFKSLKGHEEQREYPCKFCSKKFSTCQALGGHQNAHRWERALSKMNKEIQMRTFGLGPRLCPYSNPHYHHQHPFTTVGSTSFYHGIGSPHLVAPVGYGNPFGMINNSPWATQTPLNNYNNNMGFGNYERNNQLQVPSSTAARSNHFPLGNNNHNVPNNPQISSSFPAPK</sequence>
<proteinExistence type="predicted"/>
<reference evidence="1" key="1">
    <citation type="submission" date="2023-10" db="EMBL/GenBank/DDBJ databases">
        <authorList>
            <person name="Rodriguez Cubillos JULIANA M."/>
            <person name="De Vega J."/>
        </authorList>
    </citation>
    <scope>NUCLEOTIDE SEQUENCE</scope>
</reference>
<keyword evidence="2" id="KW-1185">Reference proteome</keyword>
<comment type="caution">
    <text evidence="1">The sequence shown here is derived from an EMBL/GenBank/DDBJ whole genome shotgun (WGS) entry which is preliminary data.</text>
</comment>
<dbReference type="EMBL" id="CASHSV030000716">
    <property type="protein sequence ID" value="CAJ2673451.1"/>
    <property type="molecule type" value="Genomic_DNA"/>
</dbReference>
<evidence type="ECO:0000313" key="1">
    <source>
        <dbReference type="EMBL" id="CAJ2673451.1"/>
    </source>
</evidence>
<organism evidence="1 2">
    <name type="scientific">Trifolium pratense</name>
    <name type="common">Red clover</name>
    <dbReference type="NCBI Taxonomy" id="57577"/>
    <lineage>
        <taxon>Eukaryota</taxon>
        <taxon>Viridiplantae</taxon>
        <taxon>Streptophyta</taxon>
        <taxon>Embryophyta</taxon>
        <taxon>Tracheophyta</taxon>
        <taxon>Spermatophyta</taxon>
        <taxon>Magnoliopsida</taxon>
        <taxon>eudicotyledons</taxon>
        <taxon>Gunneridae</taxon>
        <taxon>Pentapetalae</taxon>
        <taxon>rosids</taxon>
        <taxon>fabids</taxon>
        <taxon>Fabales</taxon>
        <taxon>Fabaceae</taxon>
        <taxon>Papilionoideae</taxon>
        <taxon>50 kb inversion clade</taxon>
        <taxon>NPAAA clade</taxon>
        <taxon>Hologalegina</taxon>
        <taxon>IRL clade</taxon>
        <taxon>Trifolieae</taxon>
        <taxon>Trifolium</taxon>
    </lineage>
</organism>
<protein>
    <submittedName>
        <fullName evidence="1">Uncharacterized protein</fullName>
    </submittedName>
</protein>
<gene>
    <name evidence="1" type="ORF">MILVUS5_LOCUS36911</name>
</gene>